<dbReference type="AlphaFoldDB" id="A0A6J8BI40"/>
<feature type="compositionally biased region" description="Polar residues" evidence="1">
    <location>
        <begin position="113"/>
        <end position="123"/>
    </location>
</feature>
<protein>
    <submittedName>
        <fullName evidence="2">Uncharacterized protein</fullName>
    </submittedName>
</protein>
<dbReference type="Proteomes" id="UP000507470">
    <property type="component" value="Unassembled WGS sequence"/>
</dbReference>
<evidence type="ECO:0000256" key="1">
    <source>
        <dbReference type="SAM" id="MobiDB-lite"/>
    </source>
</evidence>
<dbReference type="Gene3D" id="3.40.50.300">
    <property type="entry name" value="P-loop containing nucleotide triphosphate hydrolases"/>
    <property type="match status" value="1"/>
</dbReference>
<dbReference type="EMBL" id="CACVKT020003236">
    <property type="protein sequence ID" value="CAC5382524.1"/>
    <property type="molecule type" value="Genomic_DNA"/>
</dbReference>
<proteinExistence type="predicted"/>
<feature type="compositionally biased region" description="Basic and acidic residues" evidence="1">
    <location>
        <begin position="96"/>
        <end position="109"/>
    </location>
</feature>
<organism evidence="2 3">
    <name type="scientific">Mytilus coruscus</name>
    <name type="common">Sea mussel</name>
    <dbReference type="NCBI Taxonomy" id="42192"/>
    <lineage>
        <taxon>Eukaryota</taxon>
        <taxon>Metazoa</taxon>
        <taxon>Spiralia</taxon>
        <taxon>Lophotrochozoa</taxon>
        <taxon>Mollusca</taxon>
        <taxon>Bivalvia</taxon>
        <taxon>Autobranchia</taxon>
        <taxon>Pteriomorphia</taxon>
        <taxon>Mytilida</taxon>
        <taxon>Mytiloidea</taxon>
        <taxon>Mytilidae</taxon>
        <taxon>Mytilinae</taxon>
        <taxon>Mytilus</taxon>
    </lineage>
</organism>
<dbReference type="InterPro" id="IPR027417">
    <property type="entry name" value="P-loop_NTPase"/>
</dbReference>
<sequence length="261" mass="29254">MRCMVTGQFGVGKSCLVKLLAGEVIPEGRHPTDGISLVEGRCGLDIETRSWIMIDPETYSALDVVYNKVLMTSEEENKSQLAEKPDKPVLDTSPIDSKDKDNSRDDRSQKSQATKSTSNPVNISSLPSAQPPSAKSSSPQTSSGVSQRQQIKNEMIAKMTKEKMRKKMEKVLKSGNYKMKVGRLIFWDFGGHYVYFTTHQTFMTFRALFLVVFDGSKGLHEHVPDVLCFPGQHMTPTQAVFLQYWVNSILTYCKVVYDGIP</sequence>
<evidence type="ECO:0000313" key="3">
    <source>
        <dbReference type="Proteomes" id="UP000507470"/>
    </source>
</evidence>
<dbReference type="OrthoDB" id="10071173at2759"/>
<feature type="region of interest" description="Disordered" evidence="1">
    <location>
        <begin position="77"/>
        <end position="151"/>
    </location>
</feature>
<keyword evidence="3" id="KW-1185">Reference proteome</keyword>
<reference evidence="2 3" key="1">
    <citation type="submission" date="2020-06" db="EMBL/GenBank/DDBJ databases">
        <authorList>
            <person name="Li R."/>
            <person name="Bekaert M."/>
        </authorList>
    </citation>
    <scope>NUCLEOTIDE SEQUENCE [LARGE SCALE GENOMIC DNA]</scope>
    <source>
        <strain evidence="3">wild</strain>
    </source>
</reference>
<feature type="compositionally biased region" description="Basic and acidic residues" evidence="1">
    <location>
        <begin position="77"/>
        <end position="89"/>
    </location>
</feature>
<name>A0A6J8BI40_MYTCO</name>
<feature type="compositionally biased region" description="Low complexity" evidence="1">
    <location>
        <begin position="124"/>
        <end position="146"/>
    </location>
</feature>
<gene>
    <name evidence="2" type="ORF">MCOR_18345</name>
</gene>
<accession>A0A6J8BI40</accession>
<evidence type="ECO:0000313" key="2">
    <source>
        <dbReference type="EMBL" id="CAC5382524.1"/>
    </source>
</evidence>
<dbReference type="SUPFAM" id="SSF52540">
    <property type="entry name" value="P-loop containing nucleoside triphosphate hydrolases"/>
    <property type="match status" value="1"/>
</dbReference>